<evidence type="ECO:0000313" key="3">
    <source>
        <dbReference type="Proteomes" id="UP000240429"/>
    </source>
</evidence>
<evidence type="ECO:0008006" key="4">
    <source>
        <dbReference type="Google" id="ProtNLM"/>
    </source>
</evidence>
<protein>
    <recommendedName>
        <fullName evidence="4">Secreted protein</fullName>
    </recommendedName>
</protein>
<gene>
    <name evidence="2" type="ORF">C6Y14_14050</name>
</gene>
<proteinExistence type="predicted"/>
<dbReference type="Proteomes" id="UP000240429">
    <property type="component" value="Unassembled WGS sequence"/>
</dbReference>
<dbReference type="RefSeq" id="WP_107016993.1">
    <property type="nucleotide sequence ID" value="NZ_KZ679042.1"/>
</dbReference>
<comment type="caution">
    <text evidence="2">The sequence shown here is derived from an EMBL/GenBank/DDBJ whole genome shotgun (WGS) entry which is preliminary data.</text>
</comment>
<evidence type="ECO:0000256" key="1">
    <source>
        <dbReference type="SAM" id="SignalP"/>
    </source>
</evidence>
<organism evidence="2 3">
    <name type="scientific">Streptomyces dioscori</name>
    <dbReference type="NCBI Taxonomy" id="2109333"/>
    <lineage>
        <taxon>Bacteria</taxon>
        <taxon>Bacillati</taxon>
        <taxon>Actinomycetota</taxon>
        <taxon>Actinomycetes</taxon>
        <taxon>Kitasatosporales</taxon>
        <taxon>Streptomycetaceae</taxon>
        <taxon>Streptomyces</taxon>
        <taxon>Streptomyces aurantiacus group</taxon>
    </lineage>
</organism>
<dbReference type="OrthoDB" id="4331642at2"/>
<dbReference type="AlphaFoldDB" id="A0A2P8Q7X9"/>
<name>A0A2P8Q7X9_9ACTN</name>
<reference evidence="2 3" key="1">
    <citation type="submission" date="2018-03" db="EMBL/GenBank/DDBJ databases">
        <title>Streptomyces dioscori sp. nov., a novel endophytic actinobacterium isolated from bulbil of Dioscorea bulbifera L.</title>
        <authorList>
            <person name="Zhikuan W."/>
        </authorList>
    </citation>
    <scope>NUCLEOTIDE SEQUENCE [LARGE SCALE GENOMIC DNA]</scope>
    <source>
        <strain evidence="2 3">A217</strain>
    </source>
</reference>
<sequence>MRKFRTALAASILTVTAGTLLTGPAQAAPDRVAGPNCASLYRSYQEDGYVRAYDAVDCYERLGEAQGDDGNWNDASGPFRKPANDKATSLLNTGTYAGGVNNVMFYADASHEGVRGCLARGELYVDDLRDNVLKLGSTSTNANNVISSHLWTSGCTNPLT</sequence>
<keyword evidence="3" id="KW-1185">Reference proteome</keyword>
<dbReference type="EMBL" id="PYBJ01000008">
    <property type="protein sequence ID" value="PSM42357.1"/>
    <property type="molecule type" value="Genomic_DNA"/>
</dbReference>
<keyword evidence="1" id="KW-0732">Signal</keyword>
<evidence type="ECO:0000313" key="2">
    <source>
        <dbReference type="EMBL" id="PSM42357.1"/>
    </source>
</evidence>
<accession>A0A2P8Q7X9</accession>
<feature type="chain" id="PRO_5015196067" description="Secreted protein" evidence="1">
    <location>
        <begin position="28"/>
        <end position="160"/>
    </location>
</feature>
<feature type="signal peptide" evidence="1">
    <location>
        <begin position="1"/>
        <end position="27"/>
    </location>
</feature>